<accession>A0A220S201</accession>
<sequence>MNRTTLRKIHAIAAVMAFCCIALFWSSTLISELFLSLAAVVKVKQLIVYTMILFIPSMAIMGATGMKMGGKSTFAPIAAKRKRMPVIAMNGLLILLPAAFFLNSKAQAEAFDSVFYTVQVIELLAGLVNLSLMGLSMRDGFAIRRGKKRDDLI</sequence>
<dbReference type="OrthoDB" id="5195601at2"/>
<dbReference type="RefSeq" id="WP_089036098.1">
    <property type="nucleotide sequence ID" value="NZ_CP022278.1"/>
</dbReference>
<dbReference type="EMBL" id="CP022278">
    <property type="protein sequence ID" value="ASK27388.1"/>
    <property type="molecule type" value="Genomic_DNA"/>
</dbReference>
<evidence type="ECO:0000313" key="2">
    <source>
        <dbReference type="Proteomes" id="UP000198238"/>
    </source>
</evidence>
<dbReference type="KEGG" id="nei:BG910_06230"/>
<reference evidence="1 2" key="1">
    <citation type="submission" date="2017-06" db="EMBL/GenBank/DDBJ databases">
        <title>Neisseria chenwenguii sp. nov., isolated from the intestinal contents of Tibetan Plateau Pika in Yushu, Qinghai Province, China.</title>
        <authorList>
            <person name="Zhang G."/>
        </authorList>
    </citation>
    <scope>NUCLEOTIDE SEQUENCE [LARGE SCALE GENOMIC DNA]</scope>
    <source>
        <strain evidence="1 2">10023</strain>
    </source>
</reference>
<name>A0A220S201_9NEIS</name>
<evidence type="ECO:0000313" key="1">
    <source>
        <dbReference type="EMBL" id="ASK27388.1"/>
    </source>
</evidence>
<organism evidence="1 2">
    <name type="scientific">Neisseria chenwenguii</name>
    <dbReference type="NCBI Taxonomy" id="1853278"/>
    <lineage>
        <taxon>Bacteria</taxon>
        <taxon>Pseudomonadati</taxon>
        <taxon>Pseudomonadota</taxon>
        <taxon>Betaproteobacteria</taxon>
        <taxon>Neisseriales</taxon>
        <taxon>Neisseriaceae</taxon>
        <taxon>Neisseria</taxon>
    </lineage>
</organism>
<keyword evidence="2" id="KW-1185">Reference proteome</keyword>
<gene>
    <name evidence="1" type="ORF">BG910_06230</name>
</gene>
<dbReference type="Proteomes" id="UP000198238">
    <property type="component" value="Chromosome"/>
</dbReference>
<proteinExistence type="predicted"/>
<dbReference type="AlphaFoldDB" id="A0A220S201"/>
<protein>
    <submittedName>
        <fullName evidence="1">Uncharacterized protein</fullName>
    </submittedName>
</protein>